<feature type="region of interest" description="Disordered" evidence="1">
    <location>
        <begin position="1"/>
        <end position="35"/>
    </location>
</feature>
<feature type="transmembrane region" description="Helical" evidence="2">
    <location>
        <begin position="230"/>
        <end position="263"/>
    </location>
</feature>
<dbReference type="AlphaFoldDB" id="A0A8H6K5B9"/>
<keyword evidence="2" id="KW-1133">Transmembrane helix</keyword>
<keyword evidence="4" id="KW-1185">Reference proteome</keyword>
<keyword evidence="2" id="KW-0812">Transmembrane</keyword>
<keyword evidence="2" id="KW-0472">Membrane</keyword>
<sequence length="269" mass="29749">MQTWKADPESQEPHVGDMSESGTRKDSLEGERSCREVQNQKFIIPSAAARDESFGLHSVVGDQMPFVDKYLALQRVEHDPGVSPGRACPPHQQHQHHNHRQTTKGTAIGREQALAEASSAIMNKAALLTSSTHEPALGGIRHQRSDIVALFGPTLDLAVRFQRLLAIASSLLLVYGHILATSTLTSTVIAARLFAHHSAYASKMTLLTLRRSARTGWNCKRIRRLRKKLFMEFATTILGPGGHMLIIIVFWPGWFFILGLALAFRMVAG</sequence>
<reference evidence="3" key="1">
    <citation type="journal article" date="2020" name="Phytopathology">
        <title>Genome Sequence Resources of Colletotrichum truncatum, C. plurivorum, C. musicola, and C. sojae: Four Species Pathogenic to Soybean (Glycine max).</title>
        <authorList>
            <person name="Rogerio F."/>
            <person name="Boufleur T.R."/>
            <person name="Ciampi-Guillardi M."/>
            <person name="Sukno S.A."/>
            <person name="Thon M.R."/>
            <person name="Massola Junior N.S."/>
            <person name="Baroncelli R."/>
        </authorList>
    </citation>
    <scope>NUCLEOTIDE SEQUENCE</scope>
    <source>
        <strain evidence="3">LFN00145</strain>
    </source>
</reference>
<organism evidence="3 4">
    <name type="scientific">Colletotrichum plurivorum</name>
    <dbReference type="NCBI Taxonomy" id="2175906"/>
    <lineage>
        <taxon>Eukaryota</taxon>
        <taxon>Fungi</taxon>
        <taxon>Dikarya</taxon>
        <taxon>Ascomycota</taxon>
        <taxon>Pezizomycotina</taxon>
        <taxon>Sordariomycetes</taxon>
        <taxon>Hypocreomycetidae</taxon>
        <taxon>Glomerellales</taxon>
        <taxon>Glomerellaceae</taxon>
        <taxon>Colletotrichum</taxon>
        <taxon>Colletotrichum orchidearum species complex</taxon>
    </lineage>
</organism>
<accession>A0A8H6K5B9</accession>
<name>A0A8H6K5B9_9PEZI</name>
<dbReference type="EMBL" id="WIGO01000187">
    <property type="protein sequence ID" value="KAF6824745.1"/>
    <property type="molecule type" value="Genomic_DNA"/>
</dbReference>
<evidence type="ECO:0000256" key="2">
    <source>
        <dbReference type="SAM" id="Phobius"/>
    </source>
</evidence>
<evidence type="ECO:0000313" key="4">
    <source>
        <dbReference type="Proteomes" id="UP000654918"/>
    </source>
</evidence>
<comment type="caution">
    <text evidence="3">The sequence shown here is derived from an EMBL/GenBank/DDBJ whole genome shotgun (WGS) entry which is preliminary data.</text>
</comment>
<evidence type="ECO:0000313" key="3">
    <source>
        <dbReference type="EMBL" id="KAF6824745.1"/>
    </source>
</evidence>
<protein>
    <submittedName>
        <fullName evidence="3">Uncharacterized protein</fullName>
    </submittedName>
</protein>
<gene>
    <name evidence="3" type="ORF">CPLU01_10694</name>
</gene>
<feature type="region of interest" description="Disordered" evidence="1">
    <location>
        <begin position="80"/>
        <end position="100"/>
    </location>
</feature>
<dbReference type="Proteomes" id="UP000654918">
    <property type="component" value="Unassembled WGS sequence"/>
</dbReference>
<proteinExistence type="predicted"/>
<evidence type="ECO:0000256" key="1">
    <source>
        <dbReference type="SAM" id="MobiDB-lite"/>
    </source>
</evidence>
<feature type="transmembrane region" description="Helical" evidence="2">
    <location>
        <begin position="172"/>
        <end position="195"/>
    </location>
</feature>